<organism evidence="4 5">
    <name type="scientific">Anaeramoeba flamelloides</name>
    <dbReference type="NCBI Taxonomy" id="1746091"/>
    <lineage>
        <taxon>Eukaryota</taxon>
        <taxon>Metamonada</taxon>
        <taxon>Anaeramoebidae</taxon>
        <taxon>Anaeramoeba</taxon>
    </lineage>
</organism>
<reference evidence="4" key="1">
    <citation type="submission" date="2022-08" db="EMBL/GenBank/DDBJ databases">
        <title>Novel sulfate-reducing endosymbionts in the free-living metamonad Anaeramoeba.</title>
        <authorList>
            <person name="Jerlstrom-Hultqvist J."/>
            <person name="Cepicka I."/>
            <person name="Gallot-Lavallee L."/>
            <person name="Salas-Leiva D."/>
            <person name="Curtis B.A."/>
            <person name="Zahonova K."/>
            <person name="Pipaliya S."/>
            <person name="Dacks J."/>
            <person name="Roger A.J."/>
        </authorList>
    </citation>
    <scope>NUCLEOTIDE SEQUENCE</scope>
    <source>
        <strain evidence="4">Schooner1</strain>
    </source>
</reference>
<evidence type="ECO:0000256" key="2">
    <source>
        <dbReference type="ARBA" id="ARBA00022490"/>
    </source>
</evidence>
<comment type="caution">
    <text evidence="4">The sequence shown here is derived from an EMBL/GenBank/DDBJ whole genome shotgun (WGS) entry which is preliminary data.</text>
</comment>
<evidence type="ECO:0000256" key="3">
    <source>
        <dbReference type="SAM" id="MobiDB-lite"/>
    </source>
</evidence>
<dbReference type="Proteomes" id="UP001150062">
    <property type="component" value="Unassembled WGS sequence"/>
</dbReference>
<protein>
    <submittedName>
        <fullName evidence="4">Bridging integrator 3</fullName>
    </submittedName>
</protein>
<keyword evidence="5" id="KW-1185">Reference proteome</keyword>
<evidence type="ECO:0000256" key="1">
    <source>
        <dbReference type="ARBA" id="ARBA00004496"/>
    </source>
</evidence>
<sequence length="289" mass="33449">MQKKVKVRRYLQRNQQKLLQSFGKANKTVDLGFDESLGSFVNLKQDTEAINQKLINFIDCLDKLQGTSLQLSEDLSTFFTNSSNEDQNTENLNQLLTTTSTVLEKENKLLQKNVTDHLEIRIDTMKKIQKSISERNKLLTQSDFHERKYQKAKLSKKKTKETIEILESASKTSQKEFQMKNNKLKKKMNKYTNNRDLYLNQMMGYSLNSYLKTINILEDQLSKLEISSDEDENYDEDEDYDEEGGEGGEGEEVESGEEEEVENKEGAESEESESEYETVTEESDQSSEN</sequence>
<comment type="subcellular location">
    <subcellularLocation>
        <location evidence="1">Cytoplasm</location>
    </subcellularLocation>
</comment>
<gene>
    <name evidence="4" type="ORF">M0813_28352</name>
</gene>
<keyword evidence="2" id="KW-0963">Cytoplasm</keyword>
<feature type="region of interest" description="Disordered" evidence="3">
    <location>
        <begin position="226"/>
        <end position="289"/>
    </location>
</feature>
<evidence type="ECO:0000313" key="4">
    <source>
        <dbReference type="EMBL" id="KAJ6235793.1"/>
    </source>
</evidence>
<accession>A0ABQ8XT73</accession>
<dbReference type="InterPro" id="IPR046982">
    <property type="entry name" value="BIN3/RVS161-like"/>
</dbReference>
<dbReference type="SUPFAM" id="SSF103657">
    <property type="entry name" value="BAR/IMD domain-like"/>
    <property type="match status" value="1"/>
</dbReference>
<name>A0ABQ8XT73_9EUKA</name>
<evidence type="ECO:0000313" key="5">
    <source>
        <dbReference type="Proteomes" id="UP001150062"/>
    </source>
</evidence>
<proteinExistence type="predicted"/>
<dbReference type="EMBL" id="JAOAOG010000254">
    <property type="protein sequence ID" value="KAJ6235793.1"/>
    <property type="molecule type" value="Genomic_DNA"/>
</dbReference>
<dbReference type="PANTHER" id="PTHR47174:SF3">
    <property type="entry name" value="BRIDGING INTEGRATOR 3"/>
    <property type="match status" value="1"/>
</dbReference>
<dbReference type="Gene3D" id="1.20.1270.60">
    <property type="entry name" value="Arfaptin homology (AH) domain/BAR domain"/>
    <property type="match status" value="1"/>
</dbReference>
<dbReference type="PANTHER" id="PTHR47174">
    <property type="entry name" value="BRIDGING INTEGRATOR 3"/>
    <property type="match status" value="1"/>
</dbReference>
<dbReference type="InterPro" id="IPR027267">
    <property type="entry name" value="AH/BAR_dom_sf"/>
</dbReference>
<feature type="compositionally biased region" description="Acidic residues" evidence="3">
    <location>
        <begin position="227"/>
        <end position="289"/>
    </location>
</feature>